<dbReference type="EMBL" id="PVWQ01000006">
    <property type="protein sequence ID" value="RDW79200.1"/>
    <property type="molecule type" value="Genomic_DNA"/>
</dbReference>
<dbReference type="Proteomes" id="UP000256690">
    <property type="component" value="Unassembled WGS sequence"/>
</dbReference>
<comment type="caution">
    <text evidence="2">The sequence shown here is derived from an EMBL/GenBank/DDBJ whole genome shotgun (WGS) entry which is preliminary data.</text>
</comment>
<dbReference type="AlphaFoldDB" id="A0A3D8RZB1"/>
<dbReference type="RefSeq" id="XP_026603900.1">
    <property type="nucleotide sequence ID" value="XM_026748068.1"/>
</dbReference>
<accession>A0A3D8RZB1</accession>
<organism evidence="2 3">
    <name type="scientific">Aspergillus mulundensis</name>
    <dbReference type="NCBI Taxonomy" id="1810919"/>
    <lineage>
        <taxon>Eukaryota</taxon>
        <taxon>Fungi</taxon>
        <taxon>Dikarya</taxon>
        <taxon>Ascomycota</taxon>
        <taxon>Pezizomycotina</taxon>
        <taxon>Eurotiomycetes</taxon>
        <taxon>Eurotiomycetidae</taxon>
        <taxon>Eurotiales</taxon>
        <taxon>Aspergillaceae</taxon>
        <taxon>Aspergillus</taxon>
        <taxon>Aspergillus subgen. Nidulantes</taxon>
    </lineage>
</organism>
<evidence type="ECO:0000256" key="1">
    <source>
        <dbReference type="SAM" id="MobiDB-lite"/>
    </source>
</evidence>
<proteinExistence type="predicted"/>
<gene>
    <name evidence="2" type="ORF">DSM5745_06052</name>
</gene>
<dbReference type="GeneID" id="38116422"/>
<evidence type="ECO:0000313" key="2">
    <source>
        <dbReference type="EMBL" id="RDW79200.1"/>
    </source>
</evidence>
<name>A0A3D8RZB1_9EURO</name>
<feature type="region of interest" description="Disordered" evidence="1">
    <location>
        <begin position="68"/>
        <end position="89"/>
    </location>
</feature>
<keyword evidence="3" id="KW-1185">Reference proteome</keyword>
<feature type="compositionally biased region" description="Acidic residues" evidence="1">
    <location>
        <begin position="73"/>
        <end position="89"/>
    </location>
</feature>
<protein>
    <submittedName>
        <fullName evidence="2">Uncharacterized protein</fullName>
    </submittedName>
</protein>
<evidence type="ECO:0000313" key="3">
    <source>
        <dbReference type="Proteomes" id="UP000256690"/>
    </source>
</evidence>
<sequence>MLSPIDWSHTMPFRDPGTVLLLGQIDRGLAGDFAFDASSPPAWLLSLDGNNDVCVARDYNWSVLRIAGPSEGEGGEPELEEEVFDTDRK</sequence>
<reference evidence="2 3" key="1">
    <citation type="journal article" date="2018" name="IMA Fungus">
        <title>IMA Genome-F 9: Draft genome sequence of Annulohypoxylon stygium, Aspergillus mulundensis, Berkeleyomyces basicola (syn. Thielaviopsis basicola), Ceratocystis smalleyi, two Cercospora beticola strains, Coleophoma cylindrospora, Fusarium fracticaudum, Phialophora cf. hyalina, and Morchella septimelata.</title>
        <authorList>
            <person name="Wingfield B.D."/>
            <person name="Bills G.F."/>
            <person name="Dong Y."/>
            <person name="Huang W."/>
            <person name="Nel W.J."/>
            <person name="Swalarsk-Parry B.S."/>
            <person name="Vaghefi N."/>
            <person name="Wilken P.M."/>
            <person name="An Z."/>
            <person name="de Beer Z.W."/>
            <person name="De Vos L."/>
            <person name="Chen L."/>
            <person name="Duong T.A."/>
            <person name="Gao Y."/>
            <person name="Hammerbacher A."/>
            <person name="Kikkert J.R."/>
            <person name="Li Y."/>
            <person name="Li H."/>
            <person name="Li K."/>
            <person name="Li Q."/>
            <person name="Liu X."/>
            <person name="Ma X."/>
            <person name="Naidoo K."/>
            <person name="Pethybridge S.J."/>
            <person name="Sun J."/>
            <person name="Steenkamp E.T."/>
            <person name="van der Nest M.A."/>
            <person name="van Wyk S."/>
            <person name="Wingfield M.J."/>
            <person name="Xiong C."/>
            <person name="Yue Q."/>
            <person name="Zhang X."/>
        </authorList>
    </citation>
    <scope>NUCLEOTIDE SEQUENCE [LARGE SCALE GENOMIC DNA]</scope>
    <source>
        <strain evidence="2 3">DSM 5745</strain>
    </source>
</reference>